<dbReference type="CDD" id="cd18808">
    <property type="entry name" value="SF1_C_Upf1"/>
    <property type="match status" value="1"/>
</dbReference>
<feature type="domain" description="DNA2/NAM7 helicase helicase" evidence="6">
    <location>
        <begin position="501"/>
        <end position="754"/>
    </location>
</feature>
<comment type="caution">
    <text evidence="8">The sequence shown here is derived from an EMBL/GenBank/DDBJ whole genome shotgun (WGS) entry which is preliminary data.</text>
</comment>
<dbReference type="InterPro" id="IPR041679">
    <property type="entry name" value="DNA2/NAM7-like_C"/>
</dbReference>
<evidence type="ECO:0000313" key="9">
    <source>
        <dbReference type="Proteomes" id="UP000766486"/>
    </source>
</evidence>
<evidence type="ECO:0008006" key="10">
    <source>
        <dbReference type="Google" id="ProtNLM"/>
    </source>
</evidence>
<keyword evidence="5" id="KW-0067">ATP-binding</keyword>
<dbReference type="SUPFAM" id="SSF52540">
    <property type="entry name" value="P-loop containing nucleoside triphosphate hydrolases"/>
    <property type="match status" value="1"/>
</dbReference>
<name>A0ABY6UAI3_BIOOC</name>
<keyword evidence="2" id="KW-0547">Nucleotide-binding</keyword>
<keyword evidence="4" id="KW-0347">Helicase</keyword>
<dbReference type="InterPro" id="IPR047187">
    <property type="entry name" value="SF1_C_Upf1"/>
</dbReference>
<dbReference type="Pfam" id="PF13087">
    <property type="entry name" value="AAA_12"/>
    <property type="match status" value="1"/>
</dbReference>
<dbReference type="EMBL" id="CABFNS010000780">
    <property type="protein sequence ID" value="VUC28144.1"/>
    <property type="molecule type" value="Genomic_DNA"/>
</dbReference>
<dbReference type="InterPro" id="IPR050534">
    <property type="entry name" value="Coronavir_polyprotein_1ab"/>
</dbReference>
<keyword evidence="9" id="KW-1185">Reference proteome</keyword>
<gene>
    <name evidence="8" type="ORF">CLO192961_LOCUS225309</name>
</gene>
<evidence type="ECO:0000256" key="3">
    <source>
        <dbReference type="ARBA" id="ARBA00022801"/>
    </source>
</evidence>
<proteinExistence type="inferred from homology"/>
<protein>
    <recommendedName>
        <fullName evidence="10">DNA2/NAM7 helicase-like C-terminal domain-containing protein</fullName>
    </recommendedName>
</protein>
<sequence>MAKKGSAAGCISVSLFSSHKDVAFCQVFERANVRVESACHASLADDFEIKVKLPRGHFTFTVQHVDKVPGLRQRVPGAKPNVSAIHVTLEDGYNVAVEGFRKEFSNPDHPCDGWLNQGRPMVDGKTLLEVLDQREFFFVASMPDGVVRKMWGEGPLPPPFKYDVVYGTNHSWDTNRAQEQWKSLQGGPFRRSITFDDINERTAVQTQAVIQDNLWVARAAAEIFATTFPAYFVPGFEMADETTRCTEYFAVIRLSDHFKAQFEEALEVLCDGEFLHLAFHEHGANVVVPELDHDWKEVANDACIAKIVSHPSSAKALAQHPTNDEDLVLYVNVGKPKNAVEQGFQLPTFPDRTAANKALAKNRSTWAYVSLLFDAGLEEDERKVNATCQLLPGADLTHYKKGEADADSLAQLMELHRRLHLGTGFHEFLKGGNARYDPQKSVVQSMKLLRLDGDKSQGCALPVVDMLSGCDISYLEGLLKNVPLQDHVRFMKYFGNRPLGLALITAGPGFGKTTALSVVTLSLCHSVGRVLASAPSNSALTNFAKRLVEVENKTVAVCNEGKEENARIRRKLVIRAHNLNDEIRAFQTLLKMPGEGDKAAPNHKWRPESKWHAHLSPAWYLLGILRSPAGHQIERDDNSALAQLQSGFDANLDLQSLRDVAEGKITWSEFEGNVFYGAGKVRMLLEMVIAEADILCVTPSISEKPPFKLWKACAKGVAVDEAGFISRPDLDCVWGNTLLPCILAGDERQFQPLVRTSMQRQDSVGRTLNWHAADGDMSPMNFFKITGVAVYVLRIQYRMADDLFALCGKFMYSDVDYVYHESCLPFRSPQHQIGRTLEDFALAALPGLKKYDDDRLRPFFVHCHYSRAIRARGSHSTLNPEQNRVALRFLAEFVCQNQVDPSRIKLITPYRANRDDLELLRKKGDYLVLAGMEPVATVDSFQGCEGDIVVAVMATSQRTGPGFTRDENRINVLLSRQKSGLVIVGDINMVGKVFDAEKEVKAKRKAKGKITVVRTKDKTSFVKAEFLVNVCHELVKSGRVVQAPAEWQAKETKVDE</sequence>
<feature type="domain" description="DNA2/NAM7 helicase-like C-terminal" evidence="7">
    <location>
        <begin position="788"/>
        <end position="987"/>
    </location>
</feature>
<accession>A0ABY6UAI3</accession>
<dbReference type="InterPro" id="IPR041677">
    <property type="entry name" value="DNA2/NAM7_AAA_11"/>
</dbReference>
<evidence type="ECO:0000313" key="8">
    <source>
        <dbReference type="EMBL" id="VUC28144.1"/>
    </source>
</evidence>
<evidence type="ECO:0000259" key="6">
    <source>
        <dbReference type="Pfam" id="PF13086"/>
    </source>
</evidence>
<evidence type="ECO:0000256" key="1">
    <source>
        <dbReference type="ARBA" id="ARBA00007913"/>
    </source>
</evidence>
<dbReference type="Gene3D" id="3.40.50.300">
    <property type="entry name" value="P-loop containing nucleotide triphosphate hydrolases"/>
    <property type="match status" value="2"/>
</dbReference>
<evidence type="ECO:0000256" key="2">
    <source>
        <dbReference type="ARBA" id="ARBA00022741"/>
    </source>
</evidence>
<organism evidence="8 9">
    <name type="scientific">Bionectria ochroleuca</name>
    <name type="common">Gliocladium roseum</name>
    <dbReference type="NCBI Taxonomy" id="29856"/>
    <lineage>
        <taxon>Eukaryota</taxon>
        <taxon>Fungi</taxon>
        <taxon>Dikarya</taxon>
        <taxon>Ascomycota</taxon>
        <taxon>Pezizomycotina</taxon>
        <taxon>Sordariomycetes</taxon>
        <taxon>Hypocreomycetidae</taxon>
        <taxon>Hypocreales</taxon>
        <taxon>Bionectriaceae</taxon>
        <taxon>Clonostachys</taxon>
    </lineage>
</organism>
<reference evidence="8 9" key="1">
    <citation type="submission" date="2019-06" db="EMBL/GenBank/DDBJ databases">
        <authorList>
            <person name="Broberg M."/>
        </authorList>
    </citation>
    <scope>NUCLEOTIDE SEQUENCE [LARGE SCALE GENOMIC DNA]</scope>
</reference>
<evidence type="ECO:0000256" key="4">
    <source>
        <dbReference type="ARBA" id="ARBA00022806"/>
    </source>
</evidence>
<dbReference type="Proteomes" id="UP000766486">
    <property type="component" value="Unassembled WGS sequence"/>
</dbReference>
<dbReference type="PANTHER" id="PTHR43788:SF8">
    <property type="entry name" value="DNA-BINDING PROTEIN SMUBP-2"/>
    <property type="match status" value="1"/>
</dbReference>
<keyword evidence="3" id="KW-0378">Hydrolase</keyword>
<evidence type="ECO:0000256" key="5">
    <source>
        <dbReference type="ARBA" id="ARBA00022840"/>
    </source>
</evidence>
<dbReference type="InterPro" id="IPR027417">
    <property type="entry name" value="P-loop_NTPase"/>
</dbReference>
<dbReference type="PANTHER" id="PTHR43788">
    <property type="entry name" value="DNA2/NAM7 HELICASE FAMILY MEMBER"/>
    <property type="match status" value="1"/>
</dbReference>
<evidence type="ECO:0000259" key="7">
    <source>
        <dbReference type="Pfam" id="PF13087"/>
    </source>
</evidence>
<dbReference type="Pfam" id="PF13086">
    <property type="entry name" value="AAA_11"/>
    <property type="match status" value="1"/>
</dbReference>
<comment type="similarity">
    <text evidence="1">Belongs to the DNA2/NAM7 helicase family.</text>
</comment>